<name>A0A2H1W0U5_SPOFR</name>
<dbReference type="AlphaFoldDB" id="A0A2H1W0U5"/>
<accession>A0A2H1W0U5</accession>
<reference evidence="1" key="1">
    <citation type="submission" date="2016-07" db="EMBL/GenBank/DDBJ databases">
        <authorList>
            <person name="Bretaudeau A."/>
        </authorList>
    </citation>
    <scope>NUCLEOTIDE SEQUENCE</scope>
    <source>
        <strain evidence="1">Rice</strain>
        <tissue evidence="1">Whole body</tissue>
    </source>
</reference>
<organism evidence="1">
    <name type="scientific">Spodoptera frugiperda</name>
    <name type="common">Fall armyworm</name>
    <dbReference type="NCBI Taxonomy" id="7108"/>
    <lineage>
        <taxon>Eukaryota</taxon>
        <taxon>Metazoa</taxon>
        <taxon>Ecdysozoa</taxon>
        <taxon>Arthropoda</taxon>
        <taxon>Hexapoda</taxon>
        <taxon>Insecta</taxon>
        <taxon>Pterygota</taxon>
        <taxon>Neoptera</taxon>
        <taxon>Endopterygota</taxon>
        <taxon>Lepidoptera</taxon>
        <taxon>Glossata</taxon>
        <taxon>Ditrysia</taxon>
        <taxon>Noctuoidea</taxon>
        <taxon>Noctuidae</taxon>
        <taxon>Amphipyrinae</taxon>
        <taxon>Spodoptera</taxon>
    </lineage>
</organism>
<evidence type="ECO:0000313" key="1">
    <source>
        <dbReference type="EMBL" id="SOQ46711.1"/>
    </source>
</evidence>
<sequence length="61" mass="7000">RENHSVREGGSVRLLLTKNHPVLTPALRARAPTSFFPTVQVSQMYCKSTSIRFPRNDEWDT</sequence>
<gene>
    <name evidence="1" type="ORF">SFRICE_008372</name>
</gene>
<protein>
    <submittedName>
        <fullName evidence="1">SFRICE_008372</fullName>
    </submittedName>
</protein>
<proteinExistence type="predicted"/>
<feature type="non-terminal residue" evidence="1">
    <location>
        <position position="61"/>
    </location>
</feature>
<dbReference type="EMBL" id="ODYU01005648">
    <property type="protein sequence ID" value="SOQ46711.1"/>
    <property type="molecule type" value="Genomic_DNA"/>
</dbReference>
<feature type="non-terminal residue" evidence="1">
    <location>
        <position position="1"/>
    </location>
</feature>